<feature type="region of interest" description="Disordered" evidence="1">
    <location>
        <begin position="62"/>
        <end position="95"/>
    </location>
</feature>
<organism evidence="2 3">
    <name type="scientific">Actinomadura fibrosa</name>
    <dbReference type="NCBI Taxonomy" id="111802"/>
    <lineage>
        <taxon>Bacteria</taxon>
        <taxon>Bacillati</taxon>
        <taxon>Actinomycetota</taxon>
        <taxon>Actinomycetes</taxon>
        <taxon>Streptosporangiales</taxon>
        <taxon>Thermomonosporaceae</taxon>
        <taxon>Actinomadura</taxon>
    </lineage>
</organism>
<name>A0ABW2XCT9_9ACTN</name>
<sequence length="95" mass="9679">MRPSPYPAVPTGGRLPKRLWPVVIVAVALVAAFSRVHEEHCPDGDGVPVPAPLSMLAHLGAGPSARDGAAPPGAGACFTGLRNGRSDPSPADLPR</sequence>
<reference evidence="3" key="1">
    <citation type="journal article" date="2019" name="Int. J. Syst. Evol. Microbiol.">
        <title>The Global Catalogue of Microorganisms (GCM) 10K type strain sequencing project: providing services to taxonomists for standard genome sequencing and annotation.</title>
        <authorList>
            <consortium name="The Broad Institute Genomics Platform"/>
            <consortium name="The Broad Institute Genome Sequencing Center for Infectious Disease"/>
            <person name="Wu L."/>
            <person name="Ma J."/>
        </authorList>
    </citation>
    <scope>NUCLEOTIDE SEQUENCE [LARGE SCALE GENOMIC DNA]</scope>
    <source>
        <strain evidence="3">JCM 9371</strain>
    </source>
</reference>
<evidence type="ECO:0000256" key="1">
    <source>
        <dbReference type="SAM" id="MobiDB-lite"/>
    </source>
</evidence>
<accession>A0ABW2XCT9</accession>
<evidence type="ECO:0000313" key="3">
    <source>
        <dbReference type="Proteomes" id="UP001597063"/>
    </source>
</evidence>
<feature type="compositionally biased region" description="Low complexity" evidence="1">
    <location>
        <begin position="62"/>
        <end position="76"/>
    </location>
</feature>
<proteinExistence type="predicted"/>
<dbReference type="EMBL" id="JBHTGP010000003">
    <property type="protein sequence ID" value="MFD0683832.1"/>
    <property type="molecule type" value="Genomic_DNA"/>
</dbReference>
<gene>
    <name evidence="2" type="ORF">ACFQZM_04935</name>
</gene>
<dbReference type="RefSeq" id="WP_131760166.1">
    <property type="nucleotide sequence ID" value="NZ_CAACUY010000105.1"/>
</dbReference>
<protein>
    <submittedName>
        <fullName evidence="2">Uncharacterized protein</fullName>
    </submittedName>
</protein>
<keyword evidence="3" id="KW-1185">Reference proteome</keyword>
<comment type="caution">
    <text evidence="2">The sequence shown here is derived from an EMBL/GenBank/DDBJ whole genome shotgun (WGS) entry which is preliminary data.</text>
</comment>
<dbReference type="Proteomes" id="UP001597063">
    <property type="component" value="Unassembled WGS sequence"/>
</dbReference>
<evidence type="ECO:0000313" key="2">
    <source>
        <dbReference type="EMBL" id="MFD0683832.1"/>
    </source>
</evidence>